<dbReference type="CDD" id="cd16377">
    <property type="entry name" value="23S_rRNA_IVP_like"/>
    <property type="match status" value="1"/>
</dbReference>
<dbReference type="Gene3D" id="1.20.1440.60">
    <property type="entry name" value="23S rRNA-intervening sequence"/>
    <property type="match status" value="1"/>
</dbReference>
<sequence>MSLLEKQKIQSYKDLVVWQRAMELTVAVYTLTANFPKEEIYGLTSQMRRAVVSIPANIAEGRHRGTRKDFLNFLRIAYSSGAELETHMEIARKLKFGNPEEYHLADTPLMEVMKMLGTMLSRLKSSEAQSL</sequence>
<accession>A0A1F6C5I4</accession>
<organism evidence="1 2">
    <name type="scientific">Candidatus Kaiserbacteria bacterium RIFCSPHIGHO2_01_FULL_48_10</name>
    <dbReference type="NCBI Taxonomy" id="1798476"/>
    <lineage>
        <taxon>Bacteria</taxon>
        <taxon>Candidatus Kaiseribacteriota</taxon>
    </lineage>
</organism>
<dbReference type="EMBL" id="MFKP01000012">
    <property type="protein sequence ID" value="OGG44332.1"/>
    <property type="molecule type" value="Genomic_DNA"/>
</dbReference>
<protein>
    <recommendedName>
        <fullName evidence="3">Four helix bundle protein</fullName>
    </recommendedName>
</protein>
<dbReference type="InterPro" id="IPR012657">
    <property type="entry name" value="23S_rRNA-intervening_sequence"/>
</dbReference>
<dbReference type="AlphaFoldDB" id="A0A1F6C5I4"/>
<dbReference type="NCBIfam" id="NF008911">
    <property type="entry name" value="PRK12275.1-2"/>
    <property type="match status" value="1"/>
</dbReference>
<dbReference type="SUPFAM" id="SSF158446">
    <property type="entry name" value="IVS-encoded protein-like"/>
    <property type="match status" value="1"/>
</dbReference>
<dbReference type="InterPro" id="IPR036583">
    <property type="entry name" value="23S_rRNA_IVS_sf"/>
</dbReference>
<proteinExistence type="predicted"/>
<evidence type="ECO:0000313" key="1">
    <source>
        <dbReference type="EMBL" id="OGG44332.1"/>
    </source>
</evidence>
<dbReference type="Pfam" id="PF05635">
    <property type="entry name" value="23S_rRNA_IVP"/>
    <property type="match status" value="1"/>
</dbReference>
<name>A0A1F6C5I4_9BACT</name>
<gene>
    <name evidence="1" type="ORF">A2841_04125</name>
</gene>
<evidence type="ECO:0008006" key="3">
    <source>
        <dbReference type="Google" id="ProtNLM"/>
    </source>
</evidence>
<comment type="caution">
    <text evidence="1">The sequence shown here is derived from an EMBL/GenBank/DDBJ whole genome shotgun (WGS) entry which is preliminary data.</text>
</comment>
<evidence type="ECO:0000313" key="2">
    <source>
        <dbReference type="Proteomes" id="UP000178249"/>
    </source>
</evidence>
<dbReference type="PANTHER" id="PTHR38471:SF2">
    <property type="entry name" value="FOUR HELIX BUNDLE PROTEIN"/>
    <property type="match status" value="1"/>
</dbReference>
<dbReference type="Proteomes" id="UP000178249">
    <property type="component" value="Unassembled WGS sequence"/>
</dbReference>
<reference evidence="1 2" key="1">
    <citation type="journal article" date="2016" name="Nat. Commun.">
        <title>Thousands of microbial genomes shed light on interconnected biogeochemical processes in an aquifer system.</title>
        <authorList>
            <person name="Anantharaman K."/>
            <person name="Brown C.T."/>
            <person name="Hug L.A."/>
            <person name="Sharon I."/>
            <person name="Castelle C.J."/>
            <person name="Probst A.J."/>
            <person name="Thomas B.C."/>
            <person name="Singh A."/>
            <person name="Wilkins M.J."/>
            <person name="Karaoz U."/>
            <person name="Brodie E.L."/>
            <person name="Williams K.H."/>
            <person name="Hubbard S.S."/>
            <person name="Banfield J.F."/>
        </authorList>
    </citation>
    <scope>NUCLEOTIDE SEQUENCE [LARGE SCALE GENOMIC DNA]</scope>
</reference>
<dbReference type="NCBIfam" id="TIGR02436">
    <property type="entry name" value="four helix bundle protein"/>
    <property type="match status" value="1"/>
</dbReference>
<dbReference type="PANTHER" id="PTHR38471">
    <property type="entry name" value="FOUR HELIX BUNDLE PROTEIN"/>
    <property type="match status" value="1"/>
</dbReference>